<evidence type="ECO:0000313" key="4">
    <source>
        <dbReference type="WBParaSite" id="HPBE_0002096701-mRNA-1"/>
    </source>
</evidence>
<organism evidence="3 4">
    <name type="scientific">Heligmosomoides polygyrus</name>
    <name type="common">Parasitic roundworm</name>
    <dbReference type="NCBI Taxonomy" id="6339"/>
    <lineage>
        <taxon>Eukaryota</taxon>
        <taxon>Metazoa</taxon>
        <taxon>Ecdysozoa</taxon>
        <taxon>Nematoda</taxon>
        <taxon>Chromadorea</taxon>
        <taxon>Rhabditida</taxon>
        <taxon>Rhabditina</taxon>
        <taxon>Rhabditomorpha</taxon>
        <taxon>Strongyloidea</taxon>
        <taxon>Heligmosomidae</taxon>
        <taxon>Heligmosomoides</taxon>
    </lineage>
</organism>
<dbReference type="EMBL" id="UZAH01032577">
    <property type="protein sequence ID" value="VDP22662.1"/>
    <property type="molecule type" value="Genomic_DNA"/>
</dbReference>
<dbReference type="OrthoDB" id="5871516at2759"/>
<dbReference type="Proteomes" id="UP000050761">
    <property type="component" value="Unassembled WGS sequence"/>
</dbReference>
<dbReference type="AlphaFoldDB" id="A0A183GF18"/>
<keyword evidence="3" id="KW-1185">Reference proteome</keyword>
<dbReference type="WBParaSite" id="HPBE_0002096701-mRNA-1">
    <property type="protein sequence ID" value="HPBE_0002096701-mRNA-1"/>
    <property type="gene ID" value="HPBE_0002096701"/>
</dbReference>
<accession>A0A183GF18</accession>
<feature type="region of interest" description="Disordered" evidence="1">
    <location>
        <begin position="82"/>
        <end position="101"/>
    </location>
</feature>
<evidence type="ECO:0000313" key="3">
    <source>
        <dbReference type="Proteomes" id="UP000050761"/>
    </source>
</evidence>
<sequence>MVGSVSVTDSIECLLKLPDAKLRPVEEFEKSGIKLLNTGISKTDSDIEEEQYEYSYYSDGPSETNVTMDGFDDFEDRRRVEHQADGDVSEHGMEETAEVKS</sequence>
<evidence type="ECO:0000313" key="2">
    <source>
        <dbReference type="EMBL" id="VDP22662.1"/>
    </source>
</evidence>
<evidence type="ECO:0000256" key="1">
    <source>
        <dbReference type="SAM" id="MobiDB-lite"/>
    </source>
</evidence>
<accession>A0A3P8B9A6</accession>
<reference evidence="4" key="2">
    <citation type="submission" date="2019-09" db="UniProtKB">
        <authorList>
            <consortium name="WormBaseParasite"/>
        </authorList>
    </citation>
    <scope>IDENTIFICATION</scope>
</reference>
<gene>
    <name evidence="2" type="ORF">HPBE_LOCUS20966</name>
</gene>
<protein>
    <submittedName>
        <fullName evidence="4">Bravo_FIGEY domain-containing protein</fullName>
    </submittedName>
</protein>
<name>A0A183GF18_HELPZ</name>
<reference evidence="2 3" key="1">
    <citation type="submission" date="2018-11" db="EMBL/GenBank/DDBJ databases">
        <authorList>
            <consortium name="Pathogen Informatics"/>
        </authorList>
    </citation>
    <scope>NUCLEOTIDE SEQUENCE [LARGE SCALE GENOMIC DNA]</scope>
</reference>
<proteinExistence type="predicted"/>